<dbReference type="Proteomes" id="UP000053611">
    <property type="component" value="Unassembled WGS sequence"/>
</dbReference>
<sequence length="242" mass="26590">MKHDKHRHTWELVLEPHSFPRGSLYYGPQHVAFFFPLLQLSNAADVLADVDPLQLEIALPLITRYGYHIAELIDDVVSLAHGKTSFAPPAPIDGWQREILRLAPPAEVTPLWAPFLRCACLTSQSPTKYTALGPAGAVVINLKANINVVGVPASMPSGAAAWPQLLRLVLEMLVGTKEPIRAETAEENAVVVHVRERPLAPAYIWAGDFDEPGAPGERDPIGVNDLHVSLKRFKRHGHRPEG</sequence>
<proteinExistence type="predicted"/>
<dbReference type="RefSeq" id="XP_018281226.1">
    <property type="nucleotide sequence ID" value="XM_018422331.1"/>
</dbReference>
<evidence type="ECO:0000313" key="2">
    <source>
        <dbReference type="Proteomes" id="UP000053611"/>
    </source>
</evidence>
<dbReference type="GeneID" id="28982934"/>
<gene>
    <name evidence="1" type="ORF">CC85DRAFT_283368</name>
</gene>
<dbReference type="EMBL" id="KQ087185">
    <property type="protein sequence ID" value="KLT44735.1"/>
    <property type="molecule type" value="Genomic_DNA"/>
</dbReference>
<reference evidence="1 2" key="1">
    <citation type="submission" date="2015-03" db="EMBL/GenBank/DDBJ databases">
        <title>Genomics and transcriptomics of the oil-accumulating basidiomycete yeast T. oleaginosus allow insights into substrate utilization and the diverse evolutionary trajectories of mating systems in fungi.</title>
        <authorList>
            <consortium name="DOE Joint Genome Institute"/>
            <person name="Kourist R."/>
            <person name="Kracht O."/>
            <person name="Bracharz F."/>
            <person name="Lipzen A."/>
            <person name="Nolan M."/>
            <person name="Ohm R."/>
            <person name="Grigoriev I."/>
            <person name="Sun S."/>
            <person name="Heitman J."/>
            <person name="Bruck T."/>
            <person name="Nowrousian M."/>
        </authorList>
    </citation>
    <scope>NUCLEOTIDE SEQUENCE [LARGE SCALE GENOMIC DNA]</scope>
    <source>
        <strain evidence="1 2">IBC0246</strain>
    </source>
</reference>
<protein>
    <submittedName>
        <fullName evidence="1">Uncharacterized protein</fullName>
    </submittedName>
</protein>
<accession>A0A0J0XUI9</accession>
<dbReference type="AlphaFoldDB" id="A0A0J0XUI9"/>
<keyword evidence="2" id="KW-1185">Reference proteome</keyword>
<evidence type="ECO:0000313" key="1">
    <source>
        <dbReference type="EMBL" id="KLT44735.1"/>
    </source>
</evidence>
<name>A0A0J0XUI9_9TREE</name>
<organism evidence="1 2">
    <name type="scientific">Cutaneotrichosporon oleaginosum</name>
    <dbReference type="NCBI Taxonomy" id="879819"/>
    <lineage>
        <taxon>Eukaryota</taxon>
        <taxon>Fungi</taxon>
        <taxon>Dikarya</taxon>
        <taxon>Basidiomycota</taxon>
        <taxon>Agaricomycotina</taxon>
        <taxon>Tremellomycetes</taxon>
        <taxon>Trichosporonales</taxon>
        <taxon>Trichosporonaceae</taxon>
        <taxon>Cutaneotrichosporon</taxon>
    </lineage>
</organism>